<dbReference type="Gene3D" id="3.40.630.30">
    <property type="match status" value="1"/>
</dbReference>
<dbReference type="AlphaFoldDB" id="A0A1W1CGM0"/>
<accession>A0A1W1CGM0</accession>
<dbReference type="InterPro" id="IPR054597">
    <property type="entry name" value="FeeM_cat"/>
</dbReference>
<reference evidence="2" key="1">
    <citation type="submission" date="2016-10" db="EMBL/GenBank/DDBJ databases">
        <authorList>
            <person name="de Groot N.N."/>
        </authorList>
    </citation>
    <scope>NUCLEOTIDE SEQUENCE</scope>
</reference>
<protein>
    <recommendedName>
        <fullName evidence="1">N-acyl amino acid synthase FeeM catalytic core domain-containing protein</fullName>
    </recommendedName>
</protein>
<proteinExistence type="predicted"/>
<evidence type="ECO:0000313" key="2">
    <source>
        <dbReference type="EMBL" id="SFV64833.1"/>
    </source>
</evidence>
<organism evidence="2">
    <name type="scientific">hydrothermal vent metagenome</name>
    <dbReference type="NCBI Taxonomy" id="652676"/>
    <lineage>
        <taxon>unclassified sequences</taxon>
        <taxon>metagenomes</taxon>
        <taxon>ecological metagenomes</taxon>
    </lineage>
</organism>
<dbReference type="SUPFAM" id="SSF55729">
    <property type="entry name" value="Acyl-CoA N-acyltransferases (Nat)"/>
    <property type="match status" value="1"/>
</dbReference>
<dbReference type="Pfam" id="PF21926">
    <property type="entry name" value="FeeM"/>
    <property type="match status" value="1"/>
</dbReference>
<sequence length="209" mass="24344">MSKIIKNSIEFNQKLYDIGTLNGVSLAISVEDLIEIFILRSEVYREMGYSNEFPETIKGLNFDEYDEYSAILYSKRDNTITGTCRLIFDLDKKLPIDKKFSLDYLRNKNRGLVEASRVIIKKIEGLKPEFKLLTIDAYKILASYKLNAVSVMTKEHTKLYKKFGGLTIEKQFEHYGSLKQEFFLTLWDTSNISSFFKKIFLKNIHKQAS</sequence>
<feature type="domain" description="N-acyl amino acid synthase FeeM catalytic core" evidence="1">
    <location>
        <begin position="36"/>
        <end position="181"/>
    </location>
</feature>
<dbReference type="EMBL" id="FPHN01000174">
    <property type="protein sequence ID" value="SFV64833.1"/>
    <property type="molecule type" value="Genomic_DNA"/>
</dbReference>
<name>A0A1W1CGM0_9ZZZZ</name>
<gene>
    <name evidence="2" type="ORF">MNB_SV-14-1153</name>
</gene>
<dbReference type="InterPro" id="IPR016181">
    <property type="entry name" value="Acyl_CoA_acyltransferase"/>
</dbReference>
<evidence type="ECO:0000259" key="1">
    <source>
        <dbReference type="Pfam" id="PF21926"/>
    </source>
</evidence>